<gene>
    <name evidence="2" type="ORF">Slati_2241000</name>
</gene>
<evidence type="ECO:0000313" key="2">
    <source>
        <dbReference type="EMBL" id="KAL0445183.1"/>
    </source>
</evidence>
<reference evidence="2" key="1">
    <citation type="submission" date="2020-06" db="EMBL/GenBank/DDBJ databases">
        <authorList>
            <person name="Li T."/>
            <person name="Hu X."/>
            <person name="Zhang T."/>
            <person name="Song X."/>
            <person name="Zhang H."/>
            <person name="Dai N."/>
            <person name="Sheng W."/>
            <person name="Hou X."/>
            <person name="Wei L."/>
        </authorList>
    </citation>
    <scope>NUCLEOTIDE SEQUENCE</scope>
    <source>
        <strain evidence="2">KEN1</strain>
        <tissue evidence="2">Leaf</tissue>
    </source>
</reference>
<comment type="caution">
    <text evidence="2">The sequence shown here is derived from an EMBL/GenBank/DDBJ whole genome shotgun (WGS) entry which is preliminary data.</text>
</comment>
<feature type="compositionally biased region" description="Polar residues" evidence="1">
    <location>
        <begin position="1"/>
        <end position="13"/>
    </location>
</feature>
<reference evidence="2" key="2">
    <citation type="journal article" date="2024" name="Plant">
        <title>Genomic evolution and insights into agronomic trait innovations of Sesamum species.</title>
        <authorList>
            <person name="Miao H."/>
            <person name="Wang L."/>
            <person name="Qu L."/>
            <person name="Liu H."/>
            <person name="Sun Y."/>
            <person name="Le M."/>
            <person name="Wang Q."/>
            <person name="Wei S."/>
            <person name="Zheng Y."/>
            <person name="Lin W."/>
            <person name="Duan Y."/>
            <person name="Cao H."/>
            <person name="Xiong S."/>
            <person name="Wang X."/>
            <person name="Wei L."/>
            <person name="Li C."/>
            <person name="Ma Q."/>
            <person name="Ju M."/>
            <person name="Zhao R."/>
            <person name="Li G."/>
            <person name="Mu C."/>
            <person name="Tian Q."/>
            <person name="Mei H."/>
            <person name="Zhang T."/>
            <person name="Gao T."/>
            <person name="Zhang H."/>
        </authorList>
    </citation>
    <scope>NUCLEOTIDE SEQUENCE</scope>
    <source>
        <strain evidence="2">KEN1</strain>
    </source>
</reference>
<proteinExistence type="predicted"/>
<feature type="compositionally biased region" description="Gly residues" evidence="1">
    <location>
        <begin position="30"/>
        <end position="40"/>
    </location>
</feature>
<sequence length="97" mass="9847">MALSNAGDNSSVEVSEEVLRRGRSATGSVTIGGRGAGGRAVGVEPVTPGSEGAPVITCRAWVPMRGAVPFSLSVVWLEFSIGTHAFSSQAFPTDGAN</sequence>
<dbReference type="AlphaFoldDB" id="A0AAW2WUF2"/>
<organism evidence="2">
    <name type="scientific">Sesamum latifolium</name>
    <dbReference type="NCBI Taxonomy" id="2727402"/>
    <lineage>
        <taxon>Eukaryota</taxon>
        <taxon>Viridiplantae</taxon>
        <taxon>Streptophyta</taxon>
        <taxon>Embryophyta</taxon>
        <taxon>Tracheophyta</taxon>
        <taxon>Spermatophyta</taxon>
        <taxon>Magnoliopsida</taxon>
        <taxon>eudicotyledons</taxon>
        <taxon>Gunneridae</taxon>
        <taxon>Pentapetalae</taxon>
        <taxon>asterids</taxon>
        <taxon>lamiids</taxon>
        <taxon>Lamiales</taxon>
        <taxon>Pedaliaceae</taxon>
        <taxon>Sesamum</taxon>
    </lineage>
</organism>
<accession>A0AAW2WUF2</accession>
<protein>
    <submittedName>
        <fullName evidence="2">Uncharacterized protein</fullName>
    </submittedName>
</protein>
<name>A0AAW2WUF2_9LAMI</name>
<feature type="region of interest" description="Disordered" evidence="1">
    <location>
        <begin position="1"/>
        <end position="48"/>
    </location>
</feature>
<evidence type="ECO:0000256" key="1">
    <source>
        <dbReference type="SAM" id="MobiDB-lite"/>
    </source>
</evidence>
<dbReference type="EMBL" id="JACGWN010000007">
    <property type="protein sequence ID" value="KAL0445183.1"/>
    <property type="molecule type" value="Genomic_DNA"/>
</dbReference>